<dbReference type="SUPFAM" id="SSF46565">
    <property type="entry name" value="Chaperone J-domain"/>
    <property type="match status" value="1"/>
</dbReference>
<keyword evidence="1" id="KW-0143">Chaperone</keyword>
<dbReference type="HOGENOM" id="CLU_1355363_0_0_1"/>
<reference evidence="5" key="2">
    <citation type="submission" date="2015-01" db="EMBL/GenBank/DDBJ databases">
        <title>Evolutionary Origins and Diversification of the Mycorrhizal Mutualists.</title>
        <authorList>
            <consortium name="DOE Joint Genome Institute"/>
            <consortium name="Mycorrhizal Genomics Consortium"/>
            <person name="Kohler A."/>
            <person name="Kuo A."/>
            <person name="Nagy L.G."/>
            <person name="Floudas D."/>
            <person name="Copeland A."/>
            <person name="Barry K.W."/>
            <person name="Cichocki N."/>
            <person name="Veneault-Fourrey C."/>
            <person name="LaButti K."/>
            <person name="Lindquist E.A."/>
            <person name="Lipzen A."/>
            <person name="Lundell T."/>
            <person name="Morin E."/>
            <person name="Murat C."/>
            <person name="Riley R."/>
            <person name="Ohm R."/>
            <person name="Sun H."/>
            <person name="Tunlid A."/>
            <person name="Henrissat B."/>
            <person name="Grigoriev I.V."/>
            <person name="Hibbett D.S."/>
            <person name="Martin F."/>
        </authorList>
    </citation>
    <scope>NUCLEOTIDE SEQUENCE [LARGE SCALE GENOMIC DNA]</scope>
    <source>
        <strain evidence="5">Foug A</strain>
    </source>
</reference>
<dbReference type="PROSITE" id="PS50076">
    <property type="entry name" value="DNAJ_2"/>
    <property type="match status" value="1"/>
</dbReference>
<proteinExistence type="predicted"/>
<dbReference type="STRING" id="1036808.A0A0C2Z1S0"/>
<gene>
    <name evidence="4" type="ORF">SCLCIDRAFT_30115</name>
</gene>
<dbReference type="OrthoDB" id="445556at2759"/>
<name>A0A0C2Z1S0_9AGAM</name>
<dbReference type="SMART" id="SM00271">
    <property type="entry name" value="DnaJ"/>
    <property type="match status" value="1"/>
</dbReference>
<dbReference type="InterPro" id="IPR001623">
    <property type="entry name" value="DnaJ_domain"/>
</dbReference>
<evidence type="ECO:0000256" key="1">
    <source>
        <dbReference type="ARBA" id="ARBA00023186"/>
    </source>
</evidence>
<dbReference type="Pfam" id="PF00226">
    <property type="entry name" value="DnaJ"/>
    <property type="match status" value="1"/>
</dbReference>
<dbReference type="PANTHER" id="PTHR44145">
    <property type="entry name" value="DNAJ HOMOLOG SUBFAMILY A MEMBER 3, MITOCHONDRIAL"/>
    <property type="match status" value="1"/>
</dbReference>
<organism evidence="4 5">
    <name type="scientific">Scleroderma citrinum Foug A</name>
    <dbReference type="NCBI Taxonomy" id="1036808"/>
    <lineage>
        <taxon>Eukaryota</taxon>
        <taxon>Fungi</taxon>
        <taxon>Dikarya</taxon>
        <taxon>Basidiomycota</taxon>
        <taxon>Agaricomycotina</taxon>
        <taxon>Agaricomycetes</taxon>
        <taxon>Agaricomycetidae</taxon>
        <taxon>Boletales</taxon>
        <taxon>Sclerodermatineae</taxon>
        <taxon>Sclerodermataceae</taxon>
        <taxon>Scleroderma</taxon>
    </lineage>
</organism>
<evidence type="ECO:0000313" key="5">
    <source>
        <dbReference type="Proteomes" id="UP000053989"/>
    </source>
</evidence>
<reference evidence="4 5" key="1">
    <citation type="submission" date="2014-04" db="EMBL/GenBank/DDBJ databases">
        <authorList>
            <consortium name="DOE Joint Genome Institute"/>
            <person name="Kuo A."/>
            <person name="Kohler A."/>
            <person name="Nagy L.G."/>
            <person name="Floudas D."/>
            <person name="Copeland A."/>
            <person name="Barry K.W."/>
            <person name="Cichocki N."/>
            <person name="Veneault-Fourrey C."/>
            <person name="LaButti K."/>
            <person name="Lindquist E.A."/>
            <person name="Lipzen A."/>
            <person name="Lundell T."/>
            <person name="Morin E."/>
            <person name="Murat C."/>
            <person name="Sun H."/>
            <person name="Tunlid A."/>
            <person name="Henrissat B."/>
            <person name="Grigoriev I.V."/>
            <person name="Hibbett D.S."/>
            <person name="Martin F."/>
            <person name="Nordberg H.P."/>
            <person name="Cantor M.N."/>
            <person name="Hua S.X."/>
        </authorList>
    </citation>
    <scope>NUCLEOTIDE SEQUENCE [LARGE SCALE GENOMIC DNA]</scope>
    <source>
        <strain evidence="4 5">Foug A</strain>
    </source>
</reference>
<dbReference type="EMBL" id="KN822128">
    <property type="protein sequence ID" value="KIM55773.1"/>
    <property type="molecule type" value="Genomic_DNA"/>
</dbReference>
<feature type="domain" description="J" evidence="3">
    <location>
        <begin position="21"/>
        <end position="82"/>
    </location>
</feature>
<dbReference type="Proteomes" id="UP000053989">
    <property type="component" value="Unassembled WGS sequence"/>
</dbReference>
<dbReference type="Gene3D" id="1.10.287.110">
    <property type="entry name" value="DnaJ domain"/>
    <property type="match status" value="1"/>
</dbReference>
<sequence>MAWMRCRPFSWSSSRQTIQQDHYAALSVPRTATKAQIKSSFYHLSKRYHPDVAKDADSRSKFHAIYLYVGGNTIEVWVIPLLGPLACICTHKQQRPDHRTSEAHGTSGHINSIRDPGSRRGKAVIHRLQRNTRIRLRSTMTAIIHSRIRMYSAPLDGGVQIRVGQHVALLRMLGVMLEVDRTVGRQKTQLVPVEAVGCMERI</sequence>
<dbReference type="InParanoid" id="A0A0C2Z1S0"/>
<dbReference type="CDD" id="cd06257">
    <property type="entry name" value="DnaJ"/>
    <property type="match status" value="1"/>
</dbReference>
<evidence type="ECO:0000256" key="2">
    <source>
        <dbReference type="SAM" id="MobiDB-lite"/>
    </source>
</evidence>
<protein>
    <recommendedName>
        <fullName evidence="3">J domain-containing protein</fullName>
    </recommendedName>
</protein>
<feature type="region of interest" description="Disordered" evidence="2">
    <location>
        <begin position="98"/>
        <end position="121"/>
    </location>
</feature>
<dbReference type="PANTHER" id="PTHR44145:SF3">
    <property type="entry name" value="DNAJ HOMOLOG SUBFAMILY A MEMBER 3, MITOCHONDRIAL"/>
    <property type="match status" value="1"/>
</dbReference>
<keyword evidence="5" id="KW-1185">Reference proteome</keyword>
<accession>A0A0C2Z1S0</accession>
<dbReference type="InterPro" id="IPR051938">
    <property type="entry name" value="Apopto_cytoskel_mod"/>
</dbReference>
<dbReference type="AlphaFoldDB" id="A0A0C2Z1S0"/>
<dbReference type="InterPro" id="IPR036869">
    <property type="entry name" value="J_dom_sf"/>
</dbReference>
<evidence type="ECO:0000313" key="4">
    <source>
        <dbReference type="EMBL" id="KIM55773.1"/>
    </source>
</evidence>
<evidence type="ECO:0000259" key="3">
    <source>
        <dbReference type="PROSITE" id="PS50076"/>
    </source>
</evidence>